<dbReference type="Proteomes" id="UP001486888">
    <property type="component" value="Chromosome"/>
</dbReference>
<reference evidence="2 3" key="1">
    <citation type="submission" date="2023-05" db="EMBL/GenBank/DDBJ databases">
        <title>Glutamicibacter sp. B1, complete genome.</title>
        <authorList>
            <person name="Long Y.H."/>
            <person name="Fang T."/>
            <person name="Li X.Y."/>
        </authorList>
    </citation>
    <scope>NUCLEOTIDE SEQUENCE [LARGE SCALE GENOMIC DNA]</scope>
    <source>
        <strain evidence="2 3">B1</strain>
    </source>
</reference>
<keyword evidence="1" id="KW-0812">Transmembrane</keyword>
<keyword evidence="1" id="KW-0472">Membrane</keyword>
<dbReference type="RefSeq" id="WP_345469414.1">
    <property type="nucleotide sequence ID" value="NZ_CP125942.1"/>
</dbReference>
<keyword evidence="3" id="KW-1185">Reference proteome</keyword>
<dbReference type="KEGG" id="gey:QMQ05_09115"/>
<evidence type="ECO:0000313" key="2">
    <source>
        <dbReference type="EMBL" id="XAO44543.1"/>
    </source>
</evidence>
<feature type="transmembrane region" description="Helical" evidence="1">
    <location>
        <begin position="206"/>
        <end position="225"/>
    </location>
</feature>
<dbReference type="AlphaFoldDB" id="A0AAU6WBN1"/>
<sequence length="305" mass="32846">MENRKQISLWRRIASIICVSVAVIAAPLSIGSLWGSGHLTDTDGFVKTLGPLAENNDLQQLVSGQVAESISGHLQIEQRLEAITGDGWLSTVIPADEIASKANEAIKSATLRVVESEDFATTWESALRTSHQKTDLIFNGQSSATLDDAGNLTFKLDEVFAGIVKTLTGFGIPDLPTGDSFNWNLKLIQNDALPTVQKIYLAVDSIGPWAIYLNAAVFIAGILLAPKYLARGLLWLAVATGLSFIALKTLIPDFIQERLLSNVNADLARAIYDQITNGLSTSFIVTAVVAALLGVASIPLIRKRY</sequence>
<gene>
    <name evidence="2" type="ORF">QMQ05_09115</name>
</gene>
<dbReference type="EMBL" id="CP125942">
    <property type="protein sequence ID" value="XAO44543.1"/>
    <property type="molecule type" value="Genomic_DNA"/>
</dbReference>
<feature type="transmembrane region" description="Helical" evidence="1">
    <location>
        <begin position="232"/>
        <end position="251"/>
    </location>
</feature>
<keyword evidence="1" id="KW-1133">Transmembrane helix</keyword>
<protein>
    <submittedName>
        <fullName evidence="2">Uncharacterized protein</fullName>
    </submittedName>
</protein>
<feature type="transmembrane region" description="Helical" evidence="1">
    <location>
        <begin position="282"/>
        <end position="301"/>
    </location>
</feature>
<feature type="transmembrane region" description="Helical" evidence="1">
    <location>
        <begin position="12"/>
        <end position="34"/>
    </location>
</feature>
<proteinExistence type="predicted"/>
<evidence type="ECO:0000256" key="1">
    <source>
        <dbReference type="SAM" id="Phobius"/>
    </source>
</evidence>
<organism evidence="2 3">
    <name type="scientific">Glutamicibacter ectropisis</name>
    <dbReference type="NCBI Taxonomy" id="3046593"/>
    <lineage>
        <taxon>Bacteria</taxon>
        <taxon>Bacillati</taxon>
        <taxon>Actinomycetota</taxon>
        <taxon>Actinomycetes</taxon>
        <taxon>Micrococcales</taxon>
        <taxon>Micrococcaceae</taxon>
        <taxon>Glutamicibacter</taxon>
    </lineage>
</organism>
<accession>A0AAU6WBN1</accession>
<name>A0AAU6WBN1_9MICC</name>
<evidence type="ECO:0000313" key="3">
    <source>
        <dbReference type="Proteomes" id="UP001486888"/>
    </source>
</evidence>